<dbReference type="Proteomes" id="UP001548189">
    <property type="component" value="Unassembled WGS sequence"/>
</dbReference>
<dbReference type="Pfam" id="PF05569">
    <property type="entry name" value="Peptidase_M56"/>
    <property type="match status" value="1"/>
</dbReference>
<evidence type="ECO:0000313" key="1">
    <source>
        <dbReference type="EMBL" id="MET1253718.1"/>
    </source>
</evidence>
<dbReference type="EMBL" id="JBEVCJ010000001">
    <property type="protein sequence ID" value="MET1253718.1"/>
    <property type="molecule type" value="Genomic_DNA"/>
</dbReference>
<dbReference type="PANTHER" id="PTHR34978">
    <property type="entry name" value="POSSIBLE SENSOR-TRANSDUCER PROTEIN BLAR"/>
    <property type="match status" value="1"/>
</dbReference>
<sequence length="685" mass="77337">MNLFEFLYSEHVISNVAYTLGHFCWQATIIGLLLKLILNFTSKHALYFRYYSCLGALIFCLIAPIYTFTHYSNADSFKQSDLYTLQPTNLLNHQDISDSNGFISIAKDPNQSHLSYMSVDRDSSQDDWTIDKTNTSFYEQISNHQILVLIWGIGVCFMLFKFIFDLHKTFLLTKRGILPVDSELNIAFVNLCAQLNIDKPVKIFRSSLVNVPVVIGWLKPTILLPLAITVGLDKKQLELIIAHELAHVKREDFLINLIQGVMQVLFFFHPAIYWINRALREEREYICDAIAIQNAPKDSQNKRPHIELLKLDLAKALLRIEELKEGNLSLVAVAATDGHLKRRVDRILTQHKRQLISLESLCVAFLAIIVSFTSLAFTSNTFTAETFASETFTEQTFAKENLTNRNFLSENLHMGTFSDFPIVERLESKRSVINTSTINTSTINVPTVNTTSDNTRAETVGGVNSSIIDGTSQSGKVITRQNDDNPLVLASASQHPVLALPTIVPKQSAKVDPKPMHIAKPQQINRQAKIALNLAHQTDFSSVTVPVGTTGAKTSLQAVQADLLRLNTKLASRQTSVQYKEPKAIYTPYPGYPAEAYTSQLSGKIKVDFTIDARGRVTDLNFSDGASWLFVREIKDKLKQWRYKPAIKDGRLTAYHSSIYFDFELPPEQPLVKYQVGTRIRRKLN</sequence>
<protein>
    <submittedName>
        <fullName evidence="1">M56 family metallopeptidase</fullName>
    </submittedName>
</protein>
<dbReference type="InterPro" id="IPR037682">
    <property type="entry name" value="TonB_C"/>
</dbReference>
<dbReference type="PANTHER" id="PTHR34978:SF3">
    <property type="entry name" value="SLR0241 PROTEIN"/>
    <property type="match status" value="1"/>
</dbReference>
<dbReference type="SUPFAM" id="SSF74653">
    <property type="entry name" value="TolA/TonB C-terminal domain"/>
    <property type="match status" value="1"/>
</dbReference>
<keyword evidence="2" id="KW-1185">Reference proteome</keyword>
<dbReference type="PROSITE" id="PS52015">
    <property type="entry name" value="TONB_CTD"/>
    <property type="match status" value="1"/>
</dbReference>
<accession>A0ABV2BPR8</accession>
<gene>
    <name evidence="1" type="ORF">ABVT43_01130</name>
</gene>
<evidence type="ECO:0000313" key="2">
    <source>
        <dbReference type="Proteomes" id="UP001548189"/>
    </source>
</evidence>
<dbReference type="Pfam" id="PF03544">
    <property type="entry name" value="TonB_C"/>
    <property type="match status" value="1"/>
</dbReference>
<dbReference type="InterPro" id="IPR008756">
    <property type="entry name" value="Peptidase_M56"/>
</dbReference>
<organism evidence="1 2">
    <name type="scientific">Aliikangiella maris</name>
    <dbReference type="NCBI Taxonomy" id="3162458"/>
    <lineage>
        <taxon>Bacteria</taxon>
        <taxon>Pseudomonadati</taxon>
        <taxon>Pseudomonadota</taxon>
        <taxon>Gammaproteobacteria</taxon>
        <taxon>Oceanospirillales</taxon>
        <taxon>Pleioneaceae</taxon>
        <taxon>Aliikangiella</taxon>
    </lineage>
</organism>
<reference evidence="1 2" key="1">
    <citation type="submission" date="2024-06" db="EMBL/GenBank/DDBJ databases">
        <authorList>
            <person name="Li F."/>
        </authorList>
    </citation>
    <scope>NUCLEOTIDE SEQUENCE [LARGE SCALE GENOMIC DNA]</scope>
    <source>
        <strain evidence="1 2">GXAS 311</strain>
    </source>
</reference>
<dbReference type="CDD" id="cd07341">
    <property type="entry name" value="M56_BlaR1_MecR1_like"/>
    <property type="match status" value="1"/>
</dbReference>
<comment type="caution">
    <text evidence="1">The sequence shown here is derived from an EMBL/GenBank/DDBJ whole genome shotgun (WGS) entry which is preliminary data.</text>
</comment>
<dbReference type="PRINTS" id="PR01374">
    <property type="entry name" value="TONBPROTEIN"/>
</dbReference>
<proteinExistence type="predicted"/>
<name>A0ABV2BPR8_9GAMM</name>
<dbReference type="Gene3D" id="3.30.2010.10">
    <property type="entry name" value="Metalloproteases ('zincins'), catalytic domain"/>
    <property type="match status" value="1"/>
</dbReference>
<dbReference type="InterPro" id="IPR052173">
    <property type="entry name" value="Beta-lactam_resp_regulator"/>
</dbReference>
<dbReference type="Gene3D" id="3.30.1150.10">
    <property type="match status" value="1"/>
</dbReference>
<dbReference type="InterPro" id="IPR003538">
    <property type="entry name" value="TonB"/>
</dbReference>